<dbReference type="RefSeq" id="WP_096354949.1">
    <property type="nucleotide sequence ID" value="NZ_AP017313.1"/>
</dbReference>
<keyword evidence="2" id="KW-1185">Reference proteome</keyword>
<accession>A0A110B4A6</accession>
<gene>
    <name evidence="1" type="ORF">MgSA37_04459</name>
</gene>
<organism evidence="1 2">
    <name type="scientific">Mucilaginibacter gotjawali</name>
    <dbReference type="NCBI Taxonomy" id="1550579"/>
    <lineage>
        <taxon>Bacteria</taxon>
        <taxon>Pseudomonadati</taxon>
        <taxon>Bacteroidota</taxon>
        <taxon>Sphingobacteriia</taxon>
        <taxon>Sphingobacteriales</taxon>
        <taxon>Sphingobacteriaceae</taxon>
        <taxon>Mucilaginibacter</taxon>
    </lineage>
</organism>
<dbReference type="Proteomes" id="UP000218263">
    <property type="component" value="Chromosome"/>
</dbReference>
<sequence length="67" mass="7532">MKKLITNSNPFILLLVPVLFALIMGVSYQFQQKRESIAGTTEHATSLFYKSVSLVKTVCAVAKEKLW</sequence>
<reference evidence="1 2" key="1">
    <citation type="submission" date="2015-12" db="EMBL/GenBank/DDBJ databases">
        <title>Genome sequence of Mucilaginibacter gotjawali.</title>
        <authorList>
            <person name="Lee J.S."/>
            <person name="Lee K.C."/>
            <person name="Kim K.K."/>
            <person name="Lee B.W."/>
        </authorList>
    </citation>
    <scope>NUCLEOTIDE SEQUENCE [LARGE SCALE GENOMIC DNA]</scope>
    <source>
        <strain evidence="1 2">SA3-7</strain>
    </source>
</reference>
<evidence type="ECO:0000313" key="1">
    <source>
        <dbReference type="EMBL" id="BAU56262.1"/>
    </source>
</evidence>
<dbReference type="EMBL" id="AP017313">
    <property type="protein sequence ID" value="BAU56262.1"/>
    <property type="molecule type" value="Genomic_DNA"/>
</dbReference>
<dbReference type="AlphaFoldDB" id="A0A110B4A6"/>
<evidence type="ECO:0000313" key="2">
    <source>
        <dbReference type="Proteomes" id="UP000218263"/>
    </source>
</evidence>
<protein>
    <submittedName>
        <fullName evidence="1">Uncharacterized protein</fullName>
    </submittedName>
</protein>
<dbReference type="OrthoDB" id="799100at2"/>
<name>A0A110B4A6_9SPHI</name>
<proteinExistence type="predicted"/>
<dbReference type="KEGG" id="mgot:MgSA37_04459"/>